<keyword evidence="2" id="KW-1185">Reference proteome</keyword>
<gene>
    <name evidence="1" type="ORF">SAMN05444363_2397</name>
</gene>
<evidence type="ECO:0000313" key="2">
    <source>
        <dbReference type="Proteomes" id="UP000184488"/>
    </source>
</evidence>
<evidence type="ECO:0000313" key="1">
    <source>
        <dbReference type="EMBL" id="SHJ02375.1"/>
    </source>
</evidence>
<sequence length="227" mass="26266">MLLSLIASSQSSLNDYNMAIIPARFDFQKEDNQYRINSTIKTFLQQKGFEVYLTSDDLPEGFMDYNCNKLVVKAIEENTTFVTKLKVEFRDCKGKLLFATDLAETREKVFAKAYNQVLLKTLSTFSKANYRYSGKTYFDEEADEKIKNRDVENVSVEVVKKEINESYVRVLNKTNQKELLLYRTSNPNVFLSIYSGSNGIVVSKENNWFFEYIDGDKTASEKLDIKL</sequence>
<proteinExistence type="predicted"/>
<dbReference type="AlphaFoldDB" id="A0A1M6FXE8"/>
<organism evidence="1 2">
    <name type="scientific">Flavobacterium terrae</name>
    <dbReference type="NCBI Taxonomy" id="415425"/>
    <lineage>
        <taxon>Bacteria</taxon>
        <taxon>Pseudomonadati</taxon>
        <taxon>Bacteroidota</taxon>
        <taxon>Flavobacteriia</taxon>
        <taxon>Flavobacteriales</taxon>
        <taxon>Flavobacteriaceae</taxon>
        <taxon>Flavobacterium</taxon>
    </lineage>
</organism>
<name>A0A1M6FXE8_9FLAO</name>
<dbReference type="EMBL" id="FQZI01000004">
    <property type="protein sequence ID" value="SHJ02375.1"/>
    <property type="molecule type" value="Genomic_DNA"/>
</dbReference>
<reference evidence="2" key="1">
    <citation type="submission" date="2016-11" db="EMBL/GenBank/DDBJ databases">
        <authorList>
            <person name="Varghese N."/>
            <person name="Submissions S."/>
        </authorList>
    </citation>
    <scope>NUCLEOTIDE SEQUENCE [LARGE SCALE GENOMIC DNA]</scope>
    <source>
        <strain evidence="2">DSM 18829</strain>
    </source>
</reference>
<dbReference type="Proteomes" id="UP000184488">
    <property type="component" value="Unassembled WGS sequence"/>
</dbReference>
<dbReference type="STRING" id="415425.SAMN05444363_2397"/>
<protein>
    <submittedName>
        <fullName evidence="1">Uncharacterized protein</fullName>
    </submittedName>
</protein>
<accession>A0A1M6FXE8</accession>